<comment type="catalytic activity">
    <reaction evidence="5">
        <text>(S)-2-hydroxyglutarate + A = 2-oxoglutarate + AH2</text>
        <dbReference type="Rhea" id="RHEA:21252"/>
        <dbReference type="ChEBI" id="CHEBI:13193"/>
        <dbReference type="ChEBI" id="CHEBI:16782"/>
        <dbReference type="ChEBI" id="CHEBI:16810"/>
        <dbReference type="ChEBI" id="CHEBI:17499"/>
        <dbReference type="EC" id="1.1.99.2"/>
    </reaction>
</comment>
<reference evidence="10" key="1">
    <citation type="submission" date="2022-08" db="UniProtKB">
        <authorList>
            <consortium name="EnsemblMetazoa"/>
        </authorList>
    </citation>
    <scope>IDENTIFICATION</scope>
    <source>
        <strain evidence="10">Israel</strain>
    </source>
</reference>
<evidence type="ECO:0000256" key="3">
    <source>
        <dbReference type="ARBA" id="ARBA00022827"/>
    </source>
</evidence>
<dbReference type="GO" id="GO:0047545">
    <property type="term" value="F:(S)-2-hydroxyglutarate dehydrogenase activity"/>
    <property type="evidence" value="ECO:0007669"/>
    <property type="project" value="UniProtKB-EC"/>
</dbReference>
<dbReference type="Proteomes" id="UP000092462">
    <property type="component" value="Unassembled WGS sequence"/>
</dbReference>
<comment type="cofactor">
    <cofactor evidence="1">
        <name>FAD</name>
        <dbReference type="ChEBI" id="CHEBI:57692"/>
    </cofactor>
</comment>
<dbReference type="InterPro" id="IPR036188">
    <property type="entry name" value="FAD/NAD-bd_sf"/>
</dbReference>
<evidence type="ECO:0000256" key="5">
    <source>
        <dbReference type="ARBA" id="ARBA00036066"/>
    </source>
</evidence>
<dbReference type="AlphaFoldDB" id="A0A1B0DFD5"/>
<evidence type="ECO:0000259" key="9">
    <source>
        <dbReference type="Pfam" id="PF01266"/>
    </source>
</evidence>
<keyword evidence="2" id="KW-0285">Flavoprotein</keyword>
<evidence type="ECO:0000256" key="6">
    <source>
        <dbReference type="ARBA" id="ARBA00037941"/>
    </source>
</evidence>
<evidence type="ECO:0000256" key="1">
    <source>
        <dbReference type="ARBA" id="ARBA00001974"/>
    </source>
</evidence>
<dbReference type="Pfam" id="PF01266">
    <property type="entry name" value="DAO"/>
    <property type="match status" value="1"/>
</dbReference>
<evidence type="ECO:0000313" key="11">
    <source>
        <dbReference type="Proteomes" id="UP000092462"/>
    </source>
</evidence>
<dbReference type="NCBIfam" id="NF008726">
    <property type="entry name" value="PRK11728.1"/>
    <property type="match status" value="1"/>
</dbReference>
<dbReference type="PANTHER" id="PTHR43104">
    <property type="entry name" value="L-2-HYDROXYGLUTARATE DEHYDROGENASE, MITOCHONDRIAL"/>
    <property type="match status" value="1"/>
</dbReference>
<proteinExistence type="inferred from homology"/>
<comment type="similarity">
    <text evidence="6">Belongs to the L2HGDH family.</text>
</comment>
<dbReference type="EnsemblMetazoa" id="PPAI006744-RA">
    <property type="protein sequence ID" value="PPAI006744-PA"/>
    <property type="gene ID" value="PPAI006744"/>
</dbReference>
<dbReference type="VEuPathDB" id="VectorBase:PPAPM1_009242"/>
<dbReference type="EC" id="1.1.99.2" evidence="7"/>
<dbReference type="EMBL" id="AJVK01058682">
    <property type="status" value="NOT_ANNOTATED_CDS"/>
    <property type="molecule type" value="Genomic_DNA"/>
</dbReference>
<organism evidence="10 11">
    <name type="scientific">Phlebotomus papatasi</name>
    <name type="common">Sandfly</name>
    <dbReference type="NCBI Taxonomy" id="29031"/>
    <lineage>
        <taxon>Eukaryota</taxon>
        <taxon>Metazoa</taxon>
        <taxon>Ecdysozoa</taxon>
        <taxon>Arthropoda</taxon>
        <taxon>Hexapoda</taxon>
        <taxon>Insecta</taxon>
        <taxon>Pterygota</taxon>
        <taxon>Neoptera</taxon>
        <taxon>Endopterygota</taxon>
        <taxon>Diptera</taxon>
        <taxon>Nematocera</taxon>
        <taxon>Psychodoidea</taxon>
        <taxon>Psychodidae</taxon>
        <taxon>Phlebotomus</taxon>
        <taxon>Phlebotomus</taxon>
    </lineage>
</organism>
<accession>A0A1B0DFD5</accession>
<dbReference type="Gene3D" id="3.50.50.60">
    <property type="entry name" value="FAD/NAD(P)-binding domain"/>
    <property type="match status" value="1"/>
</dbReference>
<name>A0A1B0DFD5_PHLPP</name>
<dbReference type="Gene3D" id="3.30.9.10">
    <property type="entry name" value="D-Amino Acid Oxidase, subunit A, domain 2"/>
    <property type="match status" value="1"/>
</dbReference>
<keyword evidence="4" id="KW-0560">Oxidoreductase</keyword>
<evidence type="ECO:0000256" key="8">
    <source>
        <dbReference type="ARBA" id="ARBA00041137"/>
    </source>
</evidence>
<dbReference type="VEuPathDB" id="VectorBase:PPAI006744"/>
<protein>
    <recommendedName>
        <fullName evidence="8">L-2-hydroxyglutarate dehydrogenase, mitochondrial</fullName>
        <ecNumber evidence="7">1.1.99.2</ecNumber>
    </recommendedName>
</protein>
<feature type="domain" description="FAD dependent oxidoreductase" evidence="9">
    <location>
        <begin position="27"/>
        <end position="282"/>
    </location>
</feature>
<evidence type="ECO:0000313" key="10">
    <source>
        <dbReference type="EnsemblMetazoa" id="PPAI006744-PA"/>
    </source>
</evidence>
<evidence type="ECO:0000256" key="4">
    <source>
        <dbReference type="ARBA" id="ARBA00023002"/>
    </source>
</evidence>
<sequence>MSLLRSRHYQEILRRLYHGQTCVEKYDLLVIGGGIVGAASAREILQRHPNLKVALAEKENAFAQHQSGHNSGVIHAGIYYKPGTLKAKLCVEGLKMSYNYFDQRGIPYKKCGKLIVATDESQLKSLNDLYDRGIANGVPDLQMVERDKIQEIEPYCQGVKALWSPHTGIVDWQYVTECYVQDFINFGGTTFTNFNVVKIDESPDNSEYPISVYSRSMKRILTKYVLTCGGLHSDKLAEMTGGSKSPRIVPFRGEYLLLCPEKRYMVRGNIYPVPDPRLPFLGNFPLFKYLLKIKFLPEFLSNDLSNGQ</sequence>
<evidence type="ECO:0000256" key="7">
    <source>
        <dbReference type="ARBA" id="ARBA00038878"/>
    </source>
</evidence>
<keyword evidence="3" id="KW-0274">FAD</keyword>
<dbReference type="PANTHER" id="PTHR43104:SF2">
    <property type="entry name" value="L-2-HYDROXYGLUTARATE DEHYDROGENASE, MITOCHONDRIAL"/>
    <property type="match status" value="1"/>
</dbReference>
<dbReference type="InterPro" id="IPR006076">
    <property type="entry name" value="FAD-dep_OxRdtase"/>
</dbReference>
<evidence type="ECO:0000256" key="2">
    <source>
        <dbReference type="ARBA" id="ARBA00022630"/>
    </source>
</evidence>
<dbReference type="SUPFAM" id="SSF51905">
    <property type="entry name" value="FAD/NAD(P)-binding domain"/>
    <property type="match status" value="1"/>
</dbReference>
<keyword evidence="11" id="KW-1185">Reference proteome</keyword>